<keyword evidence="2" id="KW-1133">Transmembrane helix</keyword>
<accession>A0A1I7DDV4</accession>
<feature type="transmembrane region" description="Helical" evidence="2">
    <location>
        <begin position="21"/>
        <end position="39"/>
    </location>
</feature>
<dbReference type="AlphaFoldDB" id="A0A1I7DDV4"/>
<sequence>MYNTTPPKRSELPSSAQLKRSTIIAALSALVLLVVVILPSEYGVDATGMGRVLGLTEMGEIKTQLAEESAADAAATTASAPSAANQPAAAPSPELTSRVDEIERKLAEVMLKQQLRERVSTTRRPVESAPTAPVQAVATTPVVQAPTPAPTPAIKSDQATVQLEPGQGIEIKLVMKAGKTATYRWTANGSVLNYDTHGDGGGRSISYVKGRGVPQDEGELTAAFDGNHGWFWRNRTNSPVTLSLQTRGEYESFKRVK</sequence>
<feature type="compositionally biased region" description="Low complexity" evidence="1">
    <location>
        <begin position="67"/>
        <end position="94"/>
    </location>
</feature>
<evidence type="ECO:0000313" key="4">
    <source>
        <dbReference type="Proteomes" id="UP000183371"/>
    </source>
</evidence>
<dbReference type="EMBL" id="FPBD01000008">
    <property type="protein sequence ID" value="SFU09776.1"/>
    <property type="molecule type" value="Genomic_DNA"/>
</dbReference>
<name>A0A1I7DDV4_9HYPH</name>
<evidence type="ECO:0000313" key="3">
    <source>
        <dbReference type="EMBL" id="SFU09776.1"/>
    </source>
</evidence>
<gene>
    <name evidence="3" type="ORF">SAMN05444141_108191</name>
</gene>
<dbReference type="RefSeq" id="WP_083417327.1">
    <property type="nucleotide sequence ID" value="NZ_FPBD01000008.1"/>
</dbReference>
<proteinExistence type="predicted"/>
<protein>
    <recommendedName>
        <fullName evidence="5">Transmembrane anchor protein</fullName>
    </recommendedName>
</protein>
<reference evidence="4" key="1">
    <citation type="submission" date="2016-10" db="EMBL/GenBank/DDBJ databases">
        <authorList>
            <person name="Varghese N."/>
            <person name="Submissions S."/>
        </authorList>
    </citation>
    <scope>NUCLEOTIDE SEQUENCE [LARGE SCALE GENOMIC DNA]</scope>
    <source>
        <strain evidence="4">DSM 17465</strain>
    </source>
</reference>
<organism evidence="3 4">
    <name type="scientific">Pseudovibrio denitrificans</name>
    <dbReference type="NCBI Taxonomy" id="258256"/>
    <lineage>
        <taxon>Bacteria</taxon>
        <taxon>Pseudomonadati</taxon>
        <taxon>Pseudomonadota</taxon>
        <taxon>Alphaproteobacteria</taxon>
        <taxon>Hyphomicrobiales</taxon>
        <taxon>Stappiaceae</taxon>
        <taxon>Pseudovibrio</taxon>
    </lineage>
</organism>
<evidence type="ECO:0000256" key="1">
    <source>
        <dbReference type="SAM" id="MobiDB-lite"/>
    </source>
</evidence>
<keyword evidence="2" id="KW-0812">Transmembrane</keyword>
<evidence type="ECO:0008006" key="5">
    <source>
        <dbReference type="Google" id="ProtNLM"/>
    </source>
</evidence>
<evidence type="ECO:0000256" key="2">
    <source>
        <dbReference type="SAM" id="Phobius"/>
    </source>
</evidence>
<feature type="region of interest" description="Disordered" evidence="1">
    <location>
        <begin position="67"/>
        <end position="97"/>
    </location>
</feature>
<dbReference type="Proteomes" id="UP000183371">
    <property type="component" value="Unassembled WGS sequence"/>
</dbReference>
<keyword evidence="4" id="KW-1185">Reference proteome</keyword>
<keyword evidence="2" id="KW-0472">Membrane</keyword>